<dbReference type="Proteomes" id="UP000309340">
    <property type="component" value="Unassembled WGS sequence"/>
</dbReference>
<sequence>MGVQLPGRMLDVTIVDSIRLIQTELLEMGSILPQYAALSHCWGRTNEPQLNTKTKAELRRGQPLAWLPPTFRQAIELTRGLGLDSIWIDSLCIVQDSEEDWLEESAKMGGVYTNSAICISATDAVDHNGGCFYIRECLQDVADEPPQPKGDAPFRAARGNTDTFNWPFTYNNLVISVDVGSDHGTSANLLRSGIDRAALNTRAWVFQERMLAPRTIHCTKRQVMWECFEGWSRESHPVSIVAATSGPESWGGFNAKMYCREVDRIRASNRGKLQRPASDTVRLLQQWSSVIEAYAGKNVTYISDKLIACSAITKLTVPVLGKFVAGLWEEHLASQLLWYRKGGTEYHAFGWTTDDQMQPRQAPTWSWASLDGEVKLPYYVDTVADKSFGYAVGDPPMIETLNVDVVLRGKDPIGPVTGGSIRMRCRALPLFRHDETTYPFHLQPAEPGGLDYLVIRWDRMVGKPEHRADRSAQTSEVKQRRNFRGLPLGAMAPLPWSASPAASTFVAVPISAMMNYGDVMRVTGLILERTEAAKANERYMYRDRQRETPKKRPAAVL</sequence>
<evidence type="ECO:0000313" key="3">
    <source>
        <dbReference type="Proteomes" id="UP000309340"/>
    </source>
</evidence>
<dbReference type="STRING" id="329884.A0A4U0X0H4"/>
<name>A0A4U0X0H4_9PEZI</name>
<dbReference type="PANTHER" id="PTHR33112">
    <property type="entry name" value="DOMAIN PROTEIN, PUTATIVE-RELATED"/>
    <property type="match status" value="1"/>
</dbReference>
<protein>
    <recommendedName>
        <fullName evidence="1">Heterokaryon incompatibility domain-containing protein</fullName>
    </recommendedName>
</protein>
<evidence type="ECO:0000313" key="2">
    <source>
        <dbReference type="EMBL" id="TKA69692.1"/>
    </source>
</evidence>
<dbReference type="PANTHER" id="PTHR33112:SF10">
    <property type="entry name" value="TOL"/>
    <property type="match status" value="1"/>
</dbReference>
<comment type="caution">
    <text evidence="2">The sequence shown here is derived from an EMBL/GenBank/DDBJ whole genome shotgun (WGS) entry which is preliminary data.</text>
</comment>
<dbReference type="Pfam" id="PF06985">
    <property type="entry name" value="HET"/>
    <property type="match status" value="1"/>
</dbReference>
<organism evidence="2 3">
    <name type="scientific">Friedmanniomyces simplex</name>
    <dbReference type="NCBI Taxonomy" id="329884"/>
    <lineage>
        <taxon>Eukaryota</taxon>
        <taxon>Fungi</taxon>
        <taxon>Dikarya</taxon>
        <taxon>Ascomycota</taxon>
        <taxon>Pezizomycotina</taxon>
        <taxon>Dothideomycetes</taxon>
        <taxon>Dothideomycetidae</taxon>
        <taxon>Mycosphaerellales</taxon>
        <taxon>Teratosphaeriaceae</taxon>
        <taxon>Friedmanniomyces</taxon>
    </lineage>
</organism>
<dbReference type="AlphaFoldDB" id="A0A4U0X0H4"/>
<accession>A0A4U0X0H4</accession>
<dbReference type="OrthoDB" id="5362512at2759"/>
<feature type="domain" description="Heterokaryon incompatibility" evidence="1">
    <location>
        <begin position="35"/>
        <end position="208"/>
    </location>
</feature>
<dbReference type="InterPro" id="IPR010730">
    <property type="entry name" value="HET"/>
</dbReference>
<reference evidence="2 3" key="1">
    <citation type="submission" date="2017-03" db="EMBL/GenBank/DDBJ databases">
        <title>Genomes of endolithic fungi from Antarctica.</title>
        <authorList>
            <person name="Coleine C."/>
            <person name="Masonjones S."/>
            <person name="Stajich J.E."/>
        </authorList>
    </citation>
    <scope>NUCLEOTIDE SEQUENCE [LARGE SCALE GENOMIC DNA]</scope>
    <source>
        <strain evidence="2 3">CCFEE 5184</strain>
    </source>
</reference>
<dbReference type="EMBL" id="NAJQ01000437">
    <property type="protein sequence ID" value="TKA69692.1"/>
    <property type="molecule type" value="Genomic_DNA"/>
</dbReference>
<proteinExistence type="predicted"/>
<gene>
    <name evidence="2" type="ORF">B0A55_07855</name>
</gene>
<keyword evidence="3" id="KW-1185">Reference proteome</keyword>
<evidence type="ECO:0000259" key="1">
    <source>
        <dbReference type="Pfam" id="PF06985"/>
    </source>
</evidence>